<reference evidence="2" key="2">
    <citation type="journal article" date="2022" name="Microbiol. Resour. Announc.">
        <title>Metagenome Sequencing to Explore Phylogenomics of Terrestrial Cyanobacteria.</title>
        <authorList>
            <person name="Ward R.D."/>
            <person name="Stajich J.E."/>
            <person name="Johansen J.R."/>
            <person name="Huntemann M."/>
            <person name="Clum A."/>
            <person name="Foster B."/>
            <person name="Foster B."/>
            <person name="Roux S."/>
            <person name="Palaniappan K."/>
            <person name="Varghese N."/>
            <person name="Mukherjee S."/>
            <person name="Reddy T.B.K."/>
            <person name="Daum C."/>
            <person name="Copeland A."/>
            <person name="Chen I.A."/>
            <person name="Ivanova N.N."/>
            <person name="Kyrpides N.C."/>
            <person name="Shapiro N."/>
            <person name="Eloe-Fadrosh E.A."/>
            <person name="Pietrasiak N."/>
        </authorList>
    </citation>
    <scope>NUCLEOTIDE SEQUENCE</scope>
    <source>
        <strain evidence="2">UHER 2000/2452</strain>
    </source>
</reference>
<dbReference type="InterPro" id="IPR036380">
    <property type="entry name" value="Isochorismatase-like_sf"/>
</dbReference>
<dbReference type="PANTHER" id="PTHR43559:SF3">
    <property type="entry name" value="HYDROLASE YCAC-RELATED"/>
    <property type="match status" value="1"/>
</dbReference>
<dbReference type="SUPFAM" id="SSF52499">
    <property type="entry name" value="Isochorismatase-like hydrolases"/>
    <property type="match status" value="1"/>
</dbReference>
<proteinExistence type="predicted"/>
<comment type="caution">
    <text evidence="2">The sequence shown here is derived from an EMBL/GenBank/DDBJ whole genome shotgun (WGS) entry which is preliminary data.</text>
</comment>
<dbReference type="InterPro" id="IPR000868">
    <property type="entry name" value="Isochorismatase-like_dom"/>
</dbReference>
<dbReference type="AlphaFoldDB" id="A0A951QFM7"/>
<feature type="domain" description="Isochorismatase-like" evidence="1">
    <location>
        <begin position="17"/>
        <end position="167"/>
    </location>
</feature>
<dbReference type="InterPro" id="IPR053152">
    <property type="entry name" value="Hydrolase_YcaC-like"/>
</dbReference>
<dbReference type="PANTHER" id="PTHR43559">
    <property type="entry name" value="HYDROLASE YCAC-RELATED"/>
    <property type="match status" value="1"/>
</dbReference>
<name>A0A951QFM7_9CYAN</name>
<organism evidence="2 3">
    <name type="scientific">Drouetiella hepatica Uher 2000/2452</name>
    <dbReference type="NCBI Taxonomy" id="904376"/>
    <lineage>
        <taxon>Bacteria</taxon>
        <taxon>Bacillati</taxon>
        <taxon>Cyanobacteriota</taxon>
        <taxon>Cyanophyceae</taxon>
        <taxon>Oculatellales</taxon>
        <taxon>Oculatellaceae</taxon>
        <taxon>Drouetiella</taxon>
    </lineage>
</organism>
<dbReference type="Gene3D" id="3.40.50.850">
    <property type="entry name" value="Isochorismatase-like"/>
    <property type="match status" value="1"/>
</dbReference>
<dbReference type="Proteomes" id="UP000757435">
    <property type="component" value="Unassembled WGS sequence"/>
</dbReference>
<evidence type="ECO:0000313" key="3">
    <source>
        <dbReference type="Proteomes" id="UP000757435"/>
    </source>
</evidence>
<dbReference type="EMBL" id="JAHHHD010000048">
    <property type="protein sequence ID" value="MBW4661870.1"/>
    <property type="molecule type" value="Genomic_DNA"/>
</dbReference>
<protein>
    <submittedName>
        <fullName evidence="2">Isochorismatase family protein</fullName>
    </submittedName>
</protein>
<reference evidence="2" key="1">
    <citation type="submission" date="2021-05" db="EMBL/GenBank/DDBJ databases">
        <authorList>
            <person name="Pietrasiak N."/>
            <person name="Ward R."/>
            <person name="Stajich J.E."/>
            <person name="Kurbessoian T."/>
        </authorList>
    </citation>
    <scope>NUCLEOTIDE SEQUENCE</scope>
    <source>
        <strain evidence="2">UHER 2000/2452</strain>
    </source>
</reference>
<accession>A0A951QFM7</accession>
<evidence type="ECO:0000313" key="2">
    <source>
        <dbReference type="EMBL" id="MBW4661870.1"/>
    </source>
</evidence>
<gene>
    <name evidence="2" type="ORF">KME15_24655</name>
</gene>
<evidence type="ECO:0000259" key="1">
    <source>
        <dbReference type="Pfam" id="PF00857"/>
    </source>
</evidence>
<sequence>MTSRNPFEEPLTPDNAAMLLIDHQVGLFQFLPSVEPLKLKNNIIALAKVAKRFNLPTLLTTSWFQGPNGPTMPELVELFPEHEIIERDTVKFWDHAPSAEAVEKMNRKKLIIAALDTTTCLAFAAIYGVQRGYDVYAVIDASSTFDELNQQAAMMRMSAAGVVVTTWIPVLAELANNTVKNGVHIADLLAEHTGSYHGAWSNYTATAKTADLVQSQLNEARKALNL</sequence>
<dbReference type="Pfam" id="PF00857">
    <property type="entry name" value="Isochorismatase"/>
    <property type="match status" value="1"/>
</dbReference>